<evidence type="ECO:0000256" key="5">
    <source>
        <dbReference type="ARBA" id="ARBA00022968"/>
    </source>
</evidence>
<dbReference type="PANTHER" id="PTHR12369:SF13">
    <property type="entry name" value="HEXOSYLTRANSFERASE"/>
    <property type="match status" value="1"/>
</dbReference>
<comment type="similarity">
    <text evidence="2 9">Belongs to the chondroitin N-acetylgalactosaminyltransferase family.</text>
</comment>
<dbReference type="InterPro" id="IPR051227">
    <property type="entry name" value="CS_glycosyltransferase"/>
</dbReference>
<sequence length="804" mass="93100">MSPVINILFSHCRSNIYLIVGVCVGLSISLLFAPIEINDCQDLEESLPYSISSNELIDEYEPKINIEAKPQKAKRVPKVFVRPRYYSTELGIRDKLFIGVLTSPEYLHSRAIALNKTVSHLVDKVRYFISIPEGTKPNVSLPGIVGFTDTRSILQPFHVLKYITDNYLEDYDYYFLVKDTSYINARKLTEIVNQISVSQDVHLGIGSGDDAYCSLDGGIILSNSVIKKLKNNLDWCVKTTFSSSDDVNIGRCILHSASLPCTHKAQEQIYFSTKLNVTFDYQNDFKKLCADEDFQKSITIYPIYDHLMIYNINTHFAEMELLKVEKEIDSLRKQIVKTTSFTPKNQQDLSWPIGNQPGSNAMNRFDILRWTYFNMTHVFLDDDFGTVKELNDYQKEDVNNVVNVTVKRVVDNYNKQLKFNKLLNGYWKFDSSRGVDYILDLSFATDSGVEVNKRIEVCKPLGKVEILPVPYVTENSRINMIIAVDAFKKEECMKFLAHYADTCMDRKDKVTLTVVLLYNPGYASKGNEDIFHEIKKRALFLTEKYKKDQLKVTWLSIRLPTISSFIEIEPLLKIAIADLYVKKFSSDNLILFADTRMELKSEYLNRVSFFTVEKYRRLQKVHDLSYDNLLFSNFNSFAMKYLQVRMNTISQWQVFSPIPFVQYNPDIIYYDASVKHVDFDIIHNHGRYDDYNYDSVSFYTKDYMTVRKSIENQVPLVRTDKDIASMLQLSQTISIGSIFEMFVVFSNLNTFRAVEPALKLKYKEINCIGTRNNITLNTCLKQRNLQLGNRGQLTRLILDYKDHQ</sequence>
<keyword evidence="11" id="KW-1185">Reference proteome</keyword>
<accession>A0A7M7IQH5</accession>
<keyword evidence="6 9" id="KW-1133">Transmembrane helix</keyword>
<comment type="subcellular location">
    <subcellularLocation>
        <location evidence="1 9">Golgi apparatus</location>
        <location evidence="1 9">Golgi stack membrane</location>
        <topology evidence="1 9">Single-pass type II membrane protein</topology>
    </subcellularLocation>
</comment>
<proteinExistence type="inferred from homology"/>
<reference evidence="10" key="1">
    <citation type="submission" date="2021-01" db="UniProtKB">
        <authorList>
            <consortium name="EnsemblMetazoa"/>
        </authorList>
    </citation>
    <scope>IDENTIFICATION</scope>
</reference>
<gene>
    <name evidence="10" type="primary">100116694</name>
</gene>
<evidence type="ECO:0000256" key="1">
    <source>
        <dbReference type="ARBA" id="ARBA00004447"/>
    </source>
</evidence>
<evidence type="ECO:0000256" key="3">
    <source>
        <dbReference type="ARBA" id="ARBA00022679"/>
    </source>
</evidence>
<keyword evidence="3 9" id="KW-0808">Transferase</keyword>
<evidence type="ECO:0000313" key="10">
    <source>
        <dbReference type="EnsemblMetazoa" id="XP_016837719"/>
    </source>
</evidence>
<dbReference type="InterPro" id="IPR008428">
    <property type="entry name" value="Chond_GalNAc"/>
</dbReference>
<feature type="transmembrane region" description="Helical" evidence="9">
    <location>
        <begin position="16"/>
        <end position="35"/>
    </location>
</feature>
<dbReference type="InParanoid" id="A0A7M7IQH5"/>
<evidence type="ECO:0000256" key="9">
    <source>
        <dbReference type="RuleBase" id="RU364016"/>
    </source>
</evidence>
<dbReference type="FunCoup" id="A0A7M7IQH5">
    <property type="interactions" value="548"/>
</dbReference>
<evidence type="ECO:0000256" key="4">
    <source>
        <dbReference type="ARBA" id="ARBA00022692"/>
    </source>
</evidence>
<dbReference type="Proteomes" id="UP000002358">
    <property type="component" value="Chromosome 2"/>
</dbReference>
<protein>
    <recommendedName>
        <fullName evidence="9">Hexosyltransferase</fullName>
        <ecNumber evidence="9">2.4.1.-</ecNumber>
    </recommendedName>
</protein>
<dbReference type="GO" id="GO:0032580">
    <property type="term" value="C:Golgi cisterna membrane"/>
    <property type="evidence" value="ECO:0007669"/>
    <property type="project" value="UniProtKB-SubCell"/>
</dbReference>
<dbReference type="PANTHER" id="PTHR12369">
    <property type="entry name" value="CHONDROITIN SYNTHASE"/>
    <property type="match status" value="1"/>
</dbReference>
<dbReference type="Pfam" id="PF05679">
    <property type="entry name" value="CHGN"/>
    <property type="match status" value="2"/>
</dbReference>
<name>A0A7M7IQH5_NASVI</name>
<keyword evidence="7 9" id="KW-0333">Golgi apparatus</keyword>
<keyword evidence="8 9" id="KW-0472">Membrane</keyword>
<dbReference type="GO" id="GO:0047238">
    <property type="term" value="F:glucuronosyl-N-acetylgalactosaminyl-proteoglycan 4-beta-N-acetylgalactosaminyltransferase activity"/>
    <property type="evidence" value="ECO:0007669"/>
    <property type="project" value="TreeGrafter"/>
</dbReference>
<evidence type="ECO:0000313" key="11">
    <source>
        <dbReference type="Proteomes" id="UP000002358"/>
    </source>
</evidence>
<keyword evidence="5 9" id="KW-0735">Signal-anchor</keyword>
<evidence type="ECO:0000256" key="8">
    <source>
        <dbReference type="ARBA" id="ARBA00023136"/>
    </source>
</evidence>
<dbReference type="OrthoDB" id="9985088at2759"/>
<evidence type="ECO:0000256" key="2">
    <source>
        <dbReference type="ARBA" id="ARBA00009239"/>
    </source>
</evidence>
<evidence type="ECO:0000256" key="6">
    <source>
        <dbReference type="ARBA" id="ARBA00022989"/>
    </source>
</evidence>
<dbReference type="EC" id="2.4.1.-" evidence="9"/>
<organism evidence="10 11">
    <name type="scientific">Nasonia vitripennis</name>
    <name type="common">Parasitic wasp</name>
    <dbReference type="NCBI Taxonomy" id="7425"/>
    <lineage>
        <taxon>Eukaryota</taxon>
        <taxon>Metazoa</taxon>
        <taxon>Ecdysozoa</taxon>
        <taxon>Arthropoda</taxon>
        <taxon>Hexapoda</taxon>
        <taxon>Insecta</taxon>
        <taxon>Pterygota</taxon>
        <taxon>Neoptera</taxon>
        <taxon>Endopterygota</taxon>
        <taxon>Hymenoptera</taxon>
        <taxon>Apocrita</taxon>
        <taxon>Proctotrupomorpha</taxon>
        <taxon>Chalcidoidea</taxon>
        <taxon>Pteromalidae</taxon>
        <taxon>Pteromalinae</taxon>
        <taxon>Nasonia</taxon>
    </lineage>
</organism>
<dbReference type="EnsemblMetazoa" id="XM_016982230">
    <property type="protein sequence ID" value="XP_016837719"/>
    <property type="gene ID" value="LOC100116694"/>
</dbReference>
<evidence type="ECO:0000256" key="7">
    <source>
        <dbReference type="ARBA" id="ARBA00023034"/>
    </source>
</evidence>
<dbReference type="AlphaFoldDB" id="A0A7M7IQH5"/>
<dbReference type="Gene3D" id="3.90.550.50">
    <property type="match status" value="1"/>
</dbReference>
<keyword evidence="4 9" id="KW-0812">Transmembrane</keyword>